<keyword evidence="2" id="KW-1133">Transmembrane helix</keyword>
<evidence type="ECO:0000256" key="1">
    <source>
        <dbReference type="SAM" id="MobiDB-lite"/>
    </source>
</evidence>
<sequence>MDYMRMMSSHACRFQKQAQAQLHNKAAAPAQLQQEMRMEHPIQLTNTVQAIQRGNDSSFASIPQTVPMMASPARSPFQSQNQHMASPFVPNMQVNVNQRPSDMMEMLYPASNFNPQPATVAPVERSVQFGYQVMQPIAMHSRSQHPAMQLHPTNTAQFHQPNMAQLQGNPIAWPNDGYHNHLARQNVYAYEQHLQPTVQQHFGITQQHVGMQNCQMRGANVANMNDGHSGGWNNHQNAGLSSGIQSPLKECEQVAPKKHTKMESELMPPAQRQITVNQQSNADESIGQMRQNVVTTQSAGQKTRSNQLQGVTSPRFSMKSPGVSQSSPVNEVGRLGKLSPIDMLEVVSPNALLTSRSQSPVAKLGIVADPSPTVSLNSTLTSTVEKSGFLAAASPCASVKSASPSDNKKSGIIPAISPSDRDSSFLLHNNAEGNGCNQITPTKLLRPDPPCQTQTPAVQAEDQKRSGAQAPVAKKPIDRLIAAVSLAYFLISITIALCCQLLY</sequence>
<dbReference type="OrthoDB" id="685228at2759"/>
<feature type="region of interest" description="Disordered" evidence="1">
    <location>
        <begin position="442"/>
        <end position="471"/>
    </location>
</feature>
<evidence type="ECO:0000313" key="3">
    <source>
        <dbReference type="EMBL" id="KAF8647272.1"/>
    </source>
</evidence>
<comment type="caution">
    <text evidence="3">The sequence shown here is derived from an EMBL/GenBank/DDBJ whole genome shotgun (WGS) entry which is preliminary data.</text>
</comment>
<evidence type="ECO:0000256" key="2">
    <source>
        <dbReference type="SAM" id="Phobius"/>
    </source>
</evidence>
<dbReference type="AlphaFoldDB" id="A0A835DXH5"/>
<feature type="region of interest" description="Disordered" evidence="1">
    <location>
        <begin position="295"/>
        <end position="331"/>
    </location>
</feature>
<dbReference type="Proteomes" id="UP000636709">
    <property type="component" value="Unassembled WGS sequence"/>
</dbReference>
<protein>
    <submittedName>
        <fullName evidence="3">Uncharacterized protein</fullName>
    </submittedName>
</protein>
<keyword evidence="2" id="KW-0812">Transmembrane</keyword>
<feature type="compositionally biased region" description="Polar residues" evidence="1">
    <location>
        <begin position="295"/>
        <end position="315"/>
    </location>
</feature>
<organism evidence="3 4">
    <name type="scientific">Digitaria exilis</name>
    <dbReference type="NCBI Taxonomy" id="1010633"/>
    <lineage>
        <taxon>Eukaryota</taxon>
        <taxon>Viridiplantae</taxon>
        <taxon>Streptophyta</taxon>
        <taxon>Embryophyta</taxon>
        <taxon>Tracheophyta</taxon>
        <taxon>Spermatophyta</taxon>
        <taxon>Magnoliopsida</taxon>
        <taxon>Liliopsida</taxon>
        <taxon>Poales</taxon>
        <taxon>Poaceae</taxon>
        <taxon>PACMAD clade</taxon>
        <taxon>Panicoideae</taxon>
        <taxon>Panicodae</taxon>
        <taxon>Paniceae</taxon>
        <taxon>Anthephorinae</taxon>
        <taxon>Digitaria</taxon>
    </lineage>
</organism>
<name>A0A835DXH5_9POAL</name>
<evidence type="ECO:0000313" key="4">
    <source>
        <dbReference type="Proteomes" id="UP000636709"/>
    </source>
</evidence>
<accession>A0A835DXH5</accession>
<keyword evidence="2" id="KW-0472">Membrane</keyword>
<gene>
    <name evidence="3" type="ORF">HU200_065419</name>
</gene>
<proteinExistence type="predicted"/>
<reference evidence="3" key="1">
    <citation type="submission" date="2020-07" db="EMBL/GenBank/DDBJ databases">
        <title>Genome sequence and genetic diversity analysis of an under-domesticated orphan crop, white fonio (Digitaria exilis).</title>
        <authorList>
            <person name="Bennetzen J.L."/>
            <person name="Chen S."/>
            <person name="Ma X."/>
            <person name="Wang X."/>
            <person name="Yssel A.E.J."/>
            <person name="Chaluvadi S.R."/>
            <person name="Johnson M."/>
            <person name="Gangashetty P."/>
            <person name="Hamidou F."/>
            <person name="Sanogo M.D."/>
            <person name="Zwaenepoel A."/>
            <person name="Wallace J."/>
            <person name="Van De Peer Y."/>
            <person name="Van Deynze A."/>
        </authorList>
    </citation>
    <scope>NUCLEOTIDE SEQUENCE</scope>
    <source>
        <tissue evidence="3">Leaves</tissue>
    </source>
</reference>
<keyword evidence="4" id="KW-1185">Reference proteome</keyword>
<feature type="transmembrane region" description="Helical" evidence="2">
    <location>
        <begin position="480"/>
        <end position="502"/>
    </location>
</feature>
<dbReference type="EMBL" id="JACEFO010002865">
    <property type="protein sequence ID" value="KAF8647272.1"/>
    <property type="molecule type" value="Genomic_DNA"/>
</dbReference>